<gene>
    <name evidence="3" type="ORF">MTY_0891</name>
</gene>
<feature type="domain" description="HepT-like" evidence="2">
    <location>
        <begin position="55"/>
        <end position="160"/>
    </location>
</feature>
<dbReference type="RefSeq" id="WP_025773495.1">
    <property type="nucleotide sequence ID" value="NZ_DF238840.1"/>
</dbReference>
<proteinExistence type="predicted"/>
<keyword evidence="1" id="KW-0175">Coiled coil</keyword>
<accession>A0A0S6UBB2</accession>
<evidence type="ECO:0000259" key="2">
    <source>
        <dbReference type="Pfam" id="PF20797"/>
    </source>
</evidence>
<feature type="coiled-coil region" evidence="1">
    <location>
        <begin position="6"/>
        <end position="33"/>
    </location>
</feature>
<dbReference type="InterPro" id="IPR048769">
    <property type="entry name" value="HepT-like_dom"/>
</dbReference>
<sequence length="175" mass="20336">MIPEKYLLLEARIRKEVANLERLERELARYNLFPRIQADSLGGFSLTDEASLRIIGSILHDYYTAIEKIFRIIARDIDCSVPAGEQRHKELLDQMTLEVPGLRPALLDNETARKLDELRAFRHVFRNIYGFSLDPDKIRQLLEELPELASDCKKDLHLFTLRMRRILGLDSSSEV</sequence>
<dbReference type="Pfam" id="PF20797">
    <property type="entry name" value="HepT-like_2"/>
    <property type="match status" value="1"/>
</dbReference>
<protein>
    <submittedName>
        <fullName evidence="3">Uncharacterized conserved protein</fullName>
    </submittedName>
</protein>
<dbReference type="Proteomes" id="UP000063718">
    <property type="component" value="Unassembled WGS sequence"/>
</dbReference>
<dbReference type="AlphaFoldDB" id="A0A0S6UBB2"/>
<dbReference type="EMBL" id="DF238840">
    <property type="protein sequence ID" value="GAF25556.1"/>
    <property type="molecule type" value="Genomic_DNA"/>
</dbReference>
<organism evidence="3">
    <name type="scientific">Moorella thermoacetica Y72</name>
    <dbReference type="NCBI Taxonomy" id="1325331"/>
    <lineage>
        <taxon>Bacteria</taxon>
        <taxon>Bacillati</taxon>
        <taxon>Bacillota</taxon>
        <taxon>Clostridia</taxon>
        <taxon>Neomoorellales</taxon>
        <taxon>Neomoorellaceae</taxon>
        <taxon>Neomoorella</taxon>
    </lineage>
</organism>
<evidence type="ECO:0000313" key="3">
    <source>
        <dbReference type="EMBL" id="GAF25556.1"/>
    </source>
</evidence>
<reference evidence="3" key="1">
    <citation type="journal article" date="2014" name="Gene">
        <title>Genome-guided analysis of transformation efficiency and carbon dioxide assimilation by Moorella thermoacetica Y72.</title>
        <authorList>
            <person name="Tsukahara K."/>
            <person name="Kita A."/>
            <person name="Nakashimada Y."/>
            <person name="Hoshino T."/>
            <person name="Murakami K."/>
        </authorList>
    </citation>
    <scope>NUCLEOTIDE SEQUENCE [LARGE SCALE GENOMIC DNA]</scope>
    <source>
        <strain evidence="3">Y72</strain>
    </source>
</reference>
<evidence type="ECO:0000256" key="1">
    <source>
        <dbReference type="SAM" id="Coils"/>
    </source>
</evidence>
<name>A0A0S6UBB2_NEOTH</name>